<dbReference type="EMBL" id="LWBP01000188">
    <property type="protein sequence ID" value="OQP58409.1"/>
    <property type="molecule type" value="Genomic_DNA"/>
</dbReference>
<proteinExistence type="predicted"/>
<dbReference type="OrthoDB" id="634553at2"/>
<protein>
    <recommendedName>
        <fullName evidence="3">Lipoprotein</fullName>
    </recommendedName>
</protein>
<dbReference type="PROSITE" id="PS51257">
    <property type="entry name" value="PROKAR_LIPOPROTEIN"/>
    <property type="match status" value="1"/>
</dbReference>
<accession>A0A1V9FJ83</accession>
<dbReference type="Proteomes" id="UP000192276">
    <property type="component" value="Unassembled WGS sequence"/>
</dbReference>
<keyword evidence="2" id="KW-1185">Reference proteome</keyword>
<dbReference type="RefSeq" id="WP_081165579.1">
    <property type="nucleotide sequence ID" value="NZ_LWBP01000188.1"/>
</dbReference>
<evidence type="ECO:0000313" key="2">
    <source>
        <dbReference type="Proteomes" id="UP000192276"/>
    </source>
</evidence>
<name>A0A1V9FJ83_9BACT</name>
<organism evidence="1 2">
    <name type="scientific">Niastella populi</name>
    <dbReference type="NCBI Taxonomy" id="550983"/>
    <lineage>
        <taxon>Bacteria</taxon>
        <taxon>Pseudomonadati</taxon>
        <taxon>Bacteroidota</taxon>
        <taxon>Chitinophagia</taxon>
        <taxon>Chitinophagales</taxon>
        <taxon>Chitinophagaceae</taxon>
        <taxon>Niastella</taxon>
    </lineage>
</organism>
<dbReference type="STRING" id="550983.A4R26_02830"/>
<sequence length="336" mass="39283">MKKYWPPILFLLVLTAACRHQKKPLSFYYWKTQFALNNYERNVLQQHEVKTLYVRYFDVDFKPGDQQPVPVSPLQADTSIRHYRIIPVIFIRNRTFERLTTADIPTLARNVFALVAQINRSQGISTQQIQFDCDWTERTRVHFFQFIKQYRALGEQIISSTIRLHQVKYKDITGVPPVDYGVLMYYNMGAINGDNNNSIYEKSIAGKYNAYIKSYPLPLDVALPVFSWALTIREGKVVQLLNKINFPQFENDSNFIKVSSDRYQVKHACFKAGYYFKENDQVKKEQVPASDLIDITNQINKNSNHRIGKLIFYDLDSTNLVQYETAIFEKALDNLN</sequence>
<reference evidence="2" key="1">
    <citation type="submission" date="2016-04" db="EMBL/GenBank/DDBJ databases">
        <authorList>
            <person name="Chen L."/>
            <person name="Zhuang W."/>
            <person name="Wang G."/>
        </authorList>
    </citation>
    <scope>NUCLEOTIDE SEQUENCE [LARGE SCALE GENOMIC DNA]</scope>
    <source>
        <strain evidence="2">208</strain>
    </source>
</reference>
<evidence type="ECO:0000313" key="1">
    <source>
        <dbReference type="EMBL" id="OQP58409.1"/>
    </source>
</evidence>
<evidence type="ECO:0008006" key="3">
    <source>
        <dbReference type="Google" id="ProtNLM"/>
    </source>
</evidence>
<dbReference type="AlphaFoldDB" id="A0A1V9FJ83"/>
<gene>
    <name evidence="1" type="ORF">A4R26_02830</name>
</gene>
<comment type="caution">
    <text evidence="1">The sequence shown here is derived from an EMBL/GenBank/DDBJ whole genome shotgun (WGS) entry which is preliminary data.</text>
</comment>